<dbReference type="InterPro" id="IPR012823">
    <property type="entry name" value="Flagell_FliJ"/>
</dbReference>
<organism evidence="12 13">
    <name type="scientific">Arthrobacter echini</name>
    <dbReference type="NCBI Taxonomy" id="1529066"/>
    <lineage>
        <taxon>Bacteria</taxon>
        <taxon>Bacillati</taxon>
        <taxon>Actinomycetota</taxon>
        <taxon>Actinomycetes</taxon>
        <taxon>Micrococcales</taxon>
        <taxon>Micrococcaceae</taxon>
        <taxon>Arthrobacter</taxon>
    </lineage>
</organism>
<dbReference type="Proteomes" id="UP000323410">
    <property type="component" value="Unassembled WGS sequence"/>
</dbReference>
<evidence type="ECO:0000256" key="2">
    <source>
        <dbReference type="ARBA" id="ARBA00010004"/>
    </source>
</evidence>
<name>A0A5D0XP36_9MICC</name>
<dbReference type="GO" id="GO:0044781">
    <property type="term" value="P:bacterial-type flagellum organization"/>
    <property type="evidence" value="ECO:0007669"/>
    <property type="project" value="UniProtKB-KW"/>
</dbReference>
<keyword evidence="10" id="KW-1006">Bacterial flagellum protein export</keyword>
<keyword evidence="6" id="KW-0145">Chemotaxis</keyword>
<protein>
    <recommendedName>
        <fullName evidence="3">Flagellar FliJ protein</fullName>
    </recommendedName>
</protein>
<dbReference type="EMBL" id="VSLD01000005">
    <property type="protein sequence ID" value="TYC98364.1"/>
    <property type="molecule type" value="Genomic_DNA"/>
</dbReference>
<evidence type="ECO:0000313" key="12">
    <source>
        <dbReference type="EMBL" id="TYC98364.1"/>
    </source>
</evidence>
<accession>A0A5D0XP36</accession>
<keyword evidence="11" id="KW-0175">Coiled coil</keyword>
<dbReference type="GO" id="GO:0071973">
    <property type="term" value="P:bacterial-type flagellum-dependent cell motility"/>
    <property type="evidence" value="ECO:0007669"/>
    <property type="project" value="InterPro"/>
</dbReference>
<dbReference type="Pfam" id="PF02050">
    <property type="entry name" value="FliJ"/>
    <property type="match status" value="1"/>
</dbReference>
<comment type="subcellular location">
    <subcellularLocation>
        <location evidence="1">Cell membrane</location>
        <topology evidence="1">Peripheral membrane protein</topology>
        <orientation evidence="1">Cytoplasmic side</orientation>
    </subcellularLocation>
</comment>
<evidence type="ECO:0000256" key="4">
    <source>
        <dbReference type="ARBA" id="ARBA00022448"/>
    </source>
</evidence>
<proteinExistence type="inferred from homology"/>
<dbReference type="GO" id="GO:0009288">
    <property type="term" value="C:bacterial-type flagellum"/>
    <property type="evidence" value="ECO:0007669"/>
    <property type="project" value="InterPro"/>
</dbReference>
<dbReference type="InterPro" id="IPR053716">
    <property type="entry name" value="Flag_assembly_chemotaxis_eff"/>
</dbReference>
<keyword evidence="12" id="KW-0282">Flagellum</keyword>
<sequence>MTRQFPLAGLLRLRHLREDQAAGSLALANENLRTSRARTDGVSDALVATDLDPSGSASLHAVAAARASARSMLADLQSLELELRSEQDRAQDRYRAARAETVGLEKLEERHRDTEAAAVIGAEQLVLDELATTGAGRRSGEARP</sequence>
<evidence type="ECO:0000256" key="10">
    <source>
        <dbReference type="ARBA" id="ARBA00023225"/>
    </source>
</evidence>
<dbReference type="Gene3D" id="1.10.287.1700">
    <property type="match status" value="1"/>
</dbReference>
<comment type="caution">
    <text evidence="12">The sequence shown here is derived from an EMBL/GenBank/DDBJ whole genome shotgun (WGS) entry which is preliminary data.</text>
</comment>
<keyword evidence="8" id="KW-0653">Protein transport</keyword>
<gene>
    <name evidence="12" type="ORF">FQ377_10690</name>
</gene>
<keyword evidence="12" id="KW-0966">Cell projection</keyword>
<evidence type="ECO:0000256" key="1">
    <source>
        <dbReference type="ARBA" id="ARBA00004413"/>
    </source>
</evidence>
<keyword evidence="5" id="KW-1003">Cell membrane</keyword>
<evidence type="ECO:0000256" key="7">
    <source>
        <dbReference type="ARBA" id="ARBA00022795"/>
    </source>
</evidence>
<keyword evidence="4" id="KW-0813">Transport</keyword>
<evidence type="ECO:0000256" key="3">
    <source>
        <dbReference type="ARBA" id="ARBA00020392"/>
    </source>
</evidence>
<reference evidence="12 13" key="1">
    <citation type="submission" date="2019-08" db="EMBL/GenBank/DDBJ databases">
        <title>Genone of Arthrobacter echini P9.</title>
        <authorList>
            <person name="Bowman J.P."/>
        </authorList>
    </citation>
    <scope>NUCLEOTIDE SEQUENCE [LARGE SCALE GENOMIC DNA]</scope>
    <source>
        <strain evidence="12 13">P9</strain>
    </source>
</reference>
<comment type="similarity">
    <text evidence="2">Belongs to the FliJ family.</text>
</comment>
<evidence type="ECO:0000256" key="6">
    <source>
        <dbReference type="ARBA" id="ARBA00022500"/>
    </source>
</evidence>
<feature type="coiled-coil region" evidence="11">
    <location>
        <begin position="62"/>
        <end position="100"/>
    </location>
</feature>
<evidence type="ECO:0000313" key="13">
    <source>
        <dbReference type="Proteomes" id="UP000323410"/>
    </source>
</evidence>
<keyword evidence="12" id="KW-0969">Cilium</keyword>
<dbReference type="AlphaFoldDB" id="A0A5D0XP36"/>
<dbReference type="GO" id="GO:0015031">
    <property type="term" value="P:protein transport"/>
    <property type="evidence" value="ECO:0007669"/>
    <property type="project" value="UniProtKB-KW"/>
</dbReference>
<evidence type="ECO:0000256" key="5">
    <source>
        <dbReference type="ARBA" id="ARBA00022475"/>
    </source>
</evidence>
<evidence type="ECO:0000256" key="9">
    <source>
        <dbReference type="ARBA" id="ARBA00023136"/>
    </source>
</evidence>
<keyword evidence="13" id="KW-1185">Reference proteome</keyword>
<evidence type="ECO:0000256" key="8">
    <source>
        <dbReference type="ARBA" id="ARBA00022927"/>
    </source>
</evidence>
<dbReference type="GO" id="GO:0005886">
    <property type="term" value="C:plasma membrane"/>
    <property type="evidence" value="ECO:0007669"/>
    <property type="project" value="UniProtKB-SubCell"/>
</dbReference>
<dbReference type="RefSeq" id="WP_148601262.1">
    <property type="nucleotide sequence ID" value="NZ_VSLD01000005.1"/>
</dbReference>
<evidence type="ECO:0000256" key="11">
    <source>
        <dbReference type="SAM" id="Coils"/>
    </source>
</evidence>
<keyword evidence="7" id="KW-1005">Bacterial flagellum biogenesis</keyword>
<dbReference type="OrthoDB" id="5125557at2"/>
<keyword evidence="9" id="KW-0472">Membrane</keyword>
<dbReference type="GO" id="GO:0006935">
    <property type="term" value="P:chemotaxis"/>
    <property type="evidence" value="ECO:0007669"/>
    <property type="project" value="UniProtKB-KW"/>
</dbReference>